<dbReference type="AlphaFoldDB" id="A0A2X2D2J8"/>
<protein>
    <submittedName>
        <fullName evidence="1">Uncharacterized protein conserved in bacteria</fullName>
    </submittedName>
</protein>
<proteinExistence type="predicted"/>
<dbReference type="EMBL" id="UAUF01000014">
    <property type="protein sequence ID" value="SPZ13544.1"/>
    <property type="molecule type" value="Genomic_DNA"/>
</dbReference>
<dbReference type="InterPro" id="IPR008309">
    <property type="entry name" value="YdbL"/>
</dbReference>
<reference evidence="1 2" key="1">
    <citation type="submission" date="2018-06" db="EMBL/GenBank/DDBJ databases">
        <authorList>
            <consortium name="Pathogen Informatics"/>
            <person name="Doyle S."/>
        </authorList>
    </citation>
    <scope>NUCLEOTIDE SEQUENCE [LARGE SCALE GENOMIC DNA]</scope>
    <source>
        <strain evidence="1 2">NCTC11842</strain>
    </source>
</reference>
<evidence type="ECO:0000313" key="1">
    <source>
        <dbReference type="EMBL" id="SPZ13544.1"/>
    </source>
</evidence>
<dbReference type="RefSeq" id="WP_010798550.1">
    <property type="nucleotide sequence ID" value="NZ_CP044085.1"/>
</dbReference>
<dbReference type="PIRSF" id="PIRSF025560">
    <property type="entry name" value="UCP025560"/>
    <property type="match status" value="1"/>
</dbReference>
<organism evidence="1 2">
    <name type="scientific">Pseudomonas luteola</name>
    <dbReference type="NCBI Taxonomy" id="47886"/>
    <lineage>
        <taxon>Bacteria</taxon>
        <taxon>Pseudomonadati</taxon>
        <taxon>Pseudomonadota</taxon>
        <taxon>Gammaproteobacteria</taxon>
        <taxon>Pseudomonadales</taxon>
        <taxon>Pseudomonadaceae</taxon>
        <taxon>Pseudomonas</taxon>
    </lineage>
</organism>
<gene>
    <name evidence="1" type="ORF">NCTC11842_05288</name>
</gene>
<evidence type="ECO:0000313" key="2">
    <source>
        <dbReference type="Proteomes" id="UP000250443"/>
    </source>
</evidence>
<name>A0A2X2D2J8_PSELU</name>
<sequence length="112" mass="12111">MRIRVASLMLALLFTSPAWAMSLNEAMATLSHAKASGQVGEQPNGYLGAVDGSNQGTEIANLINQARRDEYQRLAQQNGIQLGDVEAIAGKKAIEKTPAGQYIQLNGKWVRK</sequence>
<dbReference type="Proteomes" id="UP000250443">
    <property type="component" value="Unassembled WGS sequence"/>
</dbReference>
<accession>A0A2X2D2J8</accession>
<dbReference type="Pfam" id="PF07027">
    <property type="entry name" value="DUF1318"/>
    <property type="match status" value="1"/>
</dbReference>